<gene>
    <name evidence="3 8" type="primary">coaBC</name>
    <name evidence="8" type="ORF">SBRY_70091</name>
</gene>
<dbReference type="GO" id="GO:0046872">
    <property type="term" value="F:metal ion binding"/>
    <property type="evidence" value="ECO:0007669"/>
    <property type="project" value="UniProtKB-KW"/>
</dbReference>
<evidence type="ECO:0000259" key="7">
    <source>
        <dbReference type="Pfam" id="PF04127"/>
    </source>
</evidence>
<dbReference type="NCBIfam" id="TIGR00521">
    <property type="entry name" value="coaBC_dfp"/>
    <property type="match status" value="1"/>
</dbReference>
<dbReference type="GO" id="GO:0015937">
    <property type="term" value="P:coenzyme A biosynthetic process"/>
    <property type="evidence" value="ECO:0007669"/>
    <property type="project" value="UniProtKB-UniRule"/>
</dbReference>
<dbReference type="PANTHER" id="PTHR14359:SF6">
    <property type="entry name" value="PHOSPHOPANTOTHENOYLCYSTEINE DECARBOXYLASE"/>
    <property type="match status" value="1"/>
</dbReference>
<dbReference type="PANTHER" id="PTHR14359">
    <property type="entry name" value="HOMO-OLIGOMERIC FLAVIN CONTAINING CYS DECARBOXYLASE FAMILY"/>
    <property type="match status" value="1"/>
</dbReference>
<dbReference type="InterPro" id="IPR035929">
    <property type="entry name" value="CoaB-like_sf"/>
</dbReference>
<organism evidence="8 9">
    <name type="scientific">Actinacidiphila bryophytorum</name>
    <dbReference type="NCBI Taxonomy" id="1436133"/>
    <lineage>
        <taxon>Bacteria</taxon>
        <taxon>Bacillati</taxon>
        <taxon>Actinomycetota</taxon>
        <taxon>Actinomycetes</taxon>
        <taxon>Kitasatosporales</taxon>
        <taxon>Streptomycetaceae</taxon>
        <taxon>Actinacidiphila</taxon>
    </lineage>
</organism>
<dbReference type="SUPFAM" id="SSF52507">
    <property type="entry name" value="Homo-oligomeric flavin-containing Cys decarboxylases, HFCD"/>
    <property type="match status" value="1"/>
</dbReference>
<keyword evidence="3 4" id="KW-0436">Ligase</keyword>
<sequence>MTREADGGHTAGGRPRVVLGVSGGIAAYKACELLRRLTESGHDVTVVPTDSALHFVGEATWSALSGNPVSTRVWDGVHEVPHVRIGQHADLVVVAPATADLLARAAHGLADDLLTNTLLTARCPVVFAPAMHTEMWEHPATQENVATLRRRGAVVIEPAVGRLTGVDTGKGRLPDPAEIYEVCRRVIARGPGARDLAGRHVVVSAGGTREPLDPVRYLGNRSSGKQGYALARTAVARGARVTLVAANTALADPAGADVVRVGTAAQLREAVLKAAGDADVVVMAAAVADFRPADYAAAKIKKKDGEEPPPLALVRNPDILAELSADRPRGGQLVVGFAAETDDVLAHGRAKLARKGCDLLVVNEVGEHMAFGREDNEAVVLGADGSQTPVPFGPKEALADTVWDLVAARLPAAAAAEPSGESTGTSAGKSTGRP</sequence>
<feature type="binding site" evidence="3">
    <location>
        <position position="355"/>
    </location>
    <ligand>
        <name>CTP</name>
        <dbReference type="ChEBI" id="CHEBI:37563"/>
    </ligand>
</feature>
<dbReference type="Proteomes" id="UP001153328">
    <property type="component" value="Unassembled WGS sequence"/>
</dbReference>
<feature type="binding site" evidence="3">
    <location>
        <position position="289"/>
    </location>
    <ligand>
        <name>CTP</name>
        <dbReference type="ChEBI" id="CHEBI:37563"/>
    </ligand>
</feature>
<evidence type="ECO:0000313" key="8">
    <source>
        <dbReference type="EMBL" id="CAG7655331.1"/>
    </source>
</evidence>
<dbReference type="InterPro" id="IPR007085">
    <property type="entry name" value="DNA/pantothenate-metab_flavo_C"/>
</dbReference>
<dbReference type="RefSeq" id="WP_205047467.1">
    <property type="nucleotide sequence ID" value="NZ_CAJVAX010000021.1"/>
</dbReference>
<evidence type="ECO:0000313" key="9">
    <source>
        <dbReference type="Proteomes" id="UP001153328"/>
    </source>
</evidence>
<dbReference type="Pfam" id="PF04127">
    <property type="entry name" value="DFP"/>
    <property type="match status" value="1"/>
</dbReference>
<comment type="similarity">
    <text evidence="3 4">In the N-terminal section; belongs to the HFCD (homo-oligomeric flavin containing Cys decarboxylase) superfamily.</text>
</comment>
<comment type="similarity">
    <text evidence="3 4">In the C-terminal section; belongs to the PPC synthetase family.</text>
</comment>
<dbReference type="Gene3D" id="3.40.50.10300">
    <property type="entry name" value="CoaB-like"/>
    <property type="match status" value="1"/>
</dbReference>
<dbReference type="GO" id="GO:0004633">
    <property type="term" value="F:phosphopantothenoylcysteine decarboxylase activity"/>
    <property type="evidence" value="ECO:0007669"/>
    <property type="project" value="UniProtKB-UniRule"/>
</dbReference>
<comment type="catalytic activity">
    <reaction evidence="3 4">
        <text>N-[(R)-4-phosphopantothenoyl]-L-cysteine + H(+) = (R)-4'-phosphopantetheine + CO2</text>
        <dbReference type="Rhea" id="RHEA:16793"/>
        <dbReference type="ChEBI" id="CHEBI:15378"/>
        <dbReference type="ChEBI" id="CHEBI:16526"/>
        <dbReference type="ChEBI" id="CHEBI:59458"/>
        <dbReference type="ChEBI" id="CHEBI:61723"/>
        <dbReference type="EC" id="4.1.1.36"/>
    </reaction>
</comment>
<keyword evidence="9" id="KW-1185">Reference proteome</keyword>
<comment type="pathway">
    <text evidence="3 4">Cofactor biosynthesis; coenzyme A biosynthesis; CoA from (R)-pantothenate: step 2/5.</text>
</comment>
<feature type="binding site" evidence="3">
    <location>
        <position position="351"/>
    </location>
    <ligand>
        <name>CTP</name>
        <dbReference type="ChEBI" id="CHEBI:37563"/>
    </ligand>
</feature>
<dbReference type="EMBL" id="CAJVAX010000021">
    <property type="protein sequence ID" value="CAG7655331.1"/>
    <property type="molecule type" value="Genomic_DNA"/>
</dbReference>
<feature type="compositionally biased region" description="Polar residues" evidence="5">
    <location>
        <begin position="420"/>
        <end position="434"/>
    </location>
</feature>
<dbReference type="SUPFAM" id="SSF102645">
    <property type="entry name" value="CoaB-like"/>
    <property type="match status" value="1"/>
</dbReference>
<dbReference type="InterPro" id="IPR003382">
    <property type="entry name" value="Flavoprotein"/>
</dbReference>
<feature type="domain" description="Flavoprotein" evidence="6">
    <location>
        <begin position="16"/>
        <end position="181"/>
    </location>
</feature>
<protein>
    <recommendedName>
        <fullName evidence="3">Coenzyme A biosynthesis bifunctional protein CoaBC</fullName>
    </recommendedName>
    <alternativeName>
        <fullName evidence="3">DNA/pantothenate metabolism flavoprotein</fullName>
    </alternativeName>
    <alternativeName>
        <fullName evidence="3">Phosphopantothenoylcysteine synthetase/decarboxylase</fullName>
        <shortName evidence="3">PPCS-PPCDC</shortName>
    </alternativeName>
    <domain>
        <recommendedName>
            <fullName evidence="3">Phosphopantothenoylcysteine decarboxylase</fullName>
            <shortName evidence="3">PPC decarboxylase</shortName>
            <shortName evidence="3">PPC-DC</shortName>
            <ecNumber evidence="3">4.1.1.36</ecNumber>
        </recommendedName>
        <alternativeName>
            <fullName evidence="3">CoaC</fullName>
        </alternativeName>
    </domain>
    <domain>
        <recommendedName>
            <fullName evidence="3">Phosphopantothenate--cysteine ligase</fullName>
            <ecNumber evidence="3">6.3.2.5</ecNumber>
        </recommendedName>
        <alternativeName>
            <fullName evidence="3">CoaB</fullName>
        </alternativeName>
        <alternativeName>
            <fullName evidence="3">Phosphopantothenoylcysteine synthetase</fullName>
            <shortName evidence="3">PPC synthetase</shortName>
            <shortName evidence="3">PPC-S</shortName>
        </alternativeName>
    </domain>
</protein>
<keyword evidence="3 4" id="KW-0288">FMN</keyword>
<dbReference type="GO" id="GO:0004632">
    <property type="term" value="F:phosphopantothenate--cysteine ligase activity"/>
    <property type="evidence" value="ECO:0007669"/>
    <property type="project" value="UniProtKB-UniRule"/>
</dbReference>
<keyword evidence="3 4" id="KW-0285">Flavoprotein</keyword>
<evidence type="ECO:0000259" key="6">
    <source>
        <dbReference type="Pfam" id="PF02441"/>
    </source>
</evidence>
<feature type="region of interest" description="Phosphopantothenate--cysteine ligase" evidence="3">
    <location>
        <begin position="201"/>
        <end position="434"/>
    </location>
</feature>
<feature type="region of interest" description="Phosphopantothenoylcysteine decarboxylase" evidence="3">
    <location>
        <begin position="1"/>
        <end position="200"/>
    </location>
</feature>
<keyword evidence="3" id="KW-0479">Metal-binding</keyword>
<comment type="caution">
    <text evidence="8">The sequence shown here is derived from an EMBL/GenBank/DDBJ whole genome shotgun (WGS) entry which is preliminary data.</text>
</comment>
<dbReference type="Pfam" id="PF02441">
    <property type="entry name" value="Flavoprotein"/>
    <property type="match status" value="1"/>
</dbReference>
<comment type="cofactor">
    <cofactor evidence="3">
        <name>Mg(2+)</name>
        <dbReference type="ChEBI" id="CHEBI:18420"/>
    </cofactor>
</comment>
<accession>A0A9W4H6W8</accession>
<comment type="catalytic activity">
    <reaction evidence="3 4">
        <text>(R)-4'-phosphopantothenate + L-cysteine + CTP = N-[(R)-4-phosphopantothenoyl]-L-cysteine + CMP + diphosphate + H(+)</text>
        <dbReference type="Rhea" id="RHEA:19397"/>
        <dbReference type="ChEBI" id="CHEBI:10986"/>
        <dbReference type="ChEBI" id="CHEBI:15378"/>
        <dbReference type="ChEBI" id="CHEBI:33019"/>
        <dbReference type="ChEBI" id="CHEBI:35235"/>
        <dbReference type="ChEBI" id="CHEBI:37563"/>
        <dbReference type="ChEBI" id="CHEBI:59458"/>
        <dbReference type="ChEBI" id="CHEBI:60377"/>
        <dbReference type="EC" id="6.3.2.5"/>
    </reaction>
</comment>
<comment type="pathway">
    <text evidence="3 4">Cofactor biosynthesis; coenzyme A biosynthesis; CoA from (R)-pantothenate: step 3/5.</text>
</comment>
<feature type="binding site" evidence="3">
    <location>
        <position position="337"/>
    </location>
    <ligand>
        <name>CTP</name>
        <dbReference type="ChEBI" id="CHEBI:37563"/>
    </ligand>
</feature>
<comment type="cofactor">
    <cofactor evidence="3">
        <name>FMN</name>
        <dbReference type="ChEBI" id="CHEBI:58210"/>
    </cofactor>
    <text evidence="3">Binds 1 FMN per subunit.</text>
</comment>
<proteinExistence type="inferred from homology"/>
<comment type="caution">
    <text evidence="3">Lacks conserved residue(s) required for the propagation of feature annotation.</text>
</comment>
<keyword evidence="3" id="KW-0460">Magnesium</keyword>
<evidence type="ECO:0000256" key="4">
    <source>
        <dbReference type="RuleBase" id="RU364078"/>
    </source>
</evidence>
<feature type="binding site" evidence="3">
    <location>
        <position position="299"/>
    </location>
    <ligand>
        <name>CTP</name>
        <dbReference type="ChEBI" id="CHEBI:37563"/>
    </ligand>
</feature>
<dbReference type="GO" id="GO:0071513">
    <property type="term" value="C:phosphopantothenoylcysteine decarboxylase complex"/>
    <property type="evidence" value="ECO:0007669"/>
    <property type="project" value="TreeGrafter"/>
</dbReference>
<dbReference type="EC" id="4.1.1.36" evidence="3"/>
<evidence type="ECO:0000256" key="3">
    <source>
        <dbReference type="HAMAP-Rule" id="MF_02225"/>
    </source>
</evidence>
<dbReference type="AlphaFoldDB" id="A0A9W4H6W8"/>
<dbReference type="EC" id="6.3.2.5" evidence="3"/>
<reference evidence="8" key="1">
    <citation type="submission" date="2021-06" db="EMBL/GenBank/DDBJ databases">
        <authorList>
            <person name="Arsene-Ploetze F."/>
        </authorList>
    </citation>
    <scope>NUCLEOTIDE SEQUENCE</scope>
    <source>
        <strain evidence="8">SBRY1</strain>
    </source>
</reference>
<dbReference type="Gene3D" id="3.40.50.1950">
    <property type="entry name" value="Flavin prenyltransferase-like"/>
    <property type="match status" value="1"/>
</dbReference>
<comment type="function">
    <text evidence="3">Catalyzes two sequential steps in the biosynthesis of coenzyme A. In the first step cysteine is conjugated to 4'-phosphopantothenate to form 4-phosphopantothenoylcysteine. In the second step the latter compound is decarboxylated to form 4'-phosphopantotheine.</text>
</comment>
<dbReference type="GO" id="GO:0010181">
    <property type="term" value="F:FMN binding"/>
    <property type="evidence" value="ECO:0007669"/>
    <property type="project" value="UniProtKB-UniRule"/>
</dbReference>
<dbReference type="GO" id="GO:0015941">
    <property type="term" value="P:pantothenate catabolic process"/>
    <property type="evidence" value="ECO:0007669"/>
    <property type="project" value="InterPro"/>
</dbReference>
<evidence type="ECO:0000256" key="5">
    <source>
        <dbReference type="SAM" id="MobiDB-lite"/>
    </source>
</evidence>
<feature type="domain" description="DNA/pantothenate metabolism flavoprotein C-terminal" evidence="7">
    <location>
        <begin position="196"/>
        <end position="408"/>
    </location>
</feature>
<evidence type="ECO:0000256" key="1">
    <source>
        <dbReference type="ARBA" id="ARBA00022793"/>
    </source>
</evidence>
<keyword evidence="2 3" id="KW-0456">Lyase</keyword>
<feature type="binding site" evidence="3">
    <location>
        <begin position="317"/>
        <end position="320"/>
    </location>
    <ligand>
        <name>CTP</name>
        <dbReference type="ChEBI" id="CHEBI:37563"/>
    </ligand>
</feature>
<dbReference type="InterPro" id="IPR005252">
    <property type="entry name" value="CoaBC"/>
</dbReference>
<comment type="function">
    <text evidence="4">Catalyzes two steps in the biosynthesis of coenzyme A. In the first step cysteine is conjugated to 4'-phosphopantothenate to form 4-phosphopantothenoylcysteine, in the latter compound is decarboxylated to form 4'-phosphopantotheine.</text>
</comment>
<feature type="region of interest" description="Disordered" evidence="5">
    <location>
        <begin position="413"/>
        <end position="434"/>
    </location>
</feature>
<keyword evidence="3" id="KW-0511">Multifunctional enzyme</keyword>
<dbReference type="HAMAP" id="MF_02225">
    <property type="entry name" value="CoaBC"/>
    <property type="match status" value="1"/>
</dbReference>
<dbReference type="InterPro" id="IPR036551">
    <property type="entry name" value="Flavin_trans-like"/>
</dbReference>
<keyword evidence="1 3" id="KW-0210">Decarboxylase</keyword>
<name>A0A9W4H6W8_9ACTN</name>
<evidence type="ECO:0000256" key="2">
    <source>
        <dbReference type="ARBA" id="ARBA00023239"/>
    </source>
</evidence>